<gene>
    <name evidence="17" type="ORF">O6P43_003700</name>
</gene>
<evidence type="ECO:0000256" key="11">
    <source>
        <dbReference type="ARBA" id="ARBA00023242"/>
    </source>
</evidence>
<keyword evidence="4 12" id="KW-0507">mRNA processing</keyword>
<keyword evidence="9 12" id="KW-0067">ATP-binding</keyword>
<dbReference type="GO" id="GO:0003723">
    <property type="term" value="F:RNA binding"/>
    <property type="evidence" value="ECO:0007669"/>
    <property type="project" value="UniProtKB-UniRule"/>
</dbReference>
<dbReference type="SUPFAM" id="SSF55003">
    <property type="entry name" value="PAP/Archaeal CCA-adding enzyme, C-terminal domain"/>
    <property type="match status" value="1"/>
</dbReference>
<evidence type="ECO:0000256" key="6">
    <source>
        <dbReference type="ARBA" id="ARBA00022695"/>
    </source>
</evidence>
<dbReference type="AlphaFoldDB" id="A0AAD7VLQ1"/>
<dbReference type="InterPro" id="IPR007012">
    <property type="entry name" value="PolA_pol_cen_dom"/>
</dbReference>
<evidence type="ECO:0000256" key="13">
    <source>
        <dbReference type="PIRSR" id="PIRSR018425-1"/>
    </source>
</evidence>
<dbReference type="InterPro" id="IPR011068">
    <property type="entry name" value="NuclTrfase_I-like_C"/>
</dbReference>
<dbReference type="Gene3D" id="3.30.460.10">
    <property type="entry name" value="Beta Polymerase, domain 2"/>
    <property type="match status" value="1"/>
</dbReference>
<evidence type="ECO:0000313" key="17">
    <source>
        <dbReference type="EMBL" id="KAJ7980422.1"/>
    </source>
</evidence>
<evidence type="ECO:0000259" key="16">
    <source>
        <dbReference type="Pfam" id="PF20750"/>
    </source>
</evidence>
<comment type="subcellular location">
    <subcellularLocation>
        <location evidence="2 12">Nucleus</location>
    </subcellularLocation>
</comment>
<dbReference type="InterPro" id="IPR048840">
    <property type="entry name" value="PolA_pol_NTPase"/>
</dbReference>
<dbReference type="Gene3D" id="1.10.1410.10">
    <property type="match status" value="1"/>
</dbReference>
<evidence type="ECO:0000313" key="18">
    <source>
        <dbReference type="Proteomes" id="UP001163823"/>
    </source>
</evidence>
<dbReference type="InterPro" id="IPR043519">
    <property type="entry name" value="NT_sf"/>
</dbReference>
<evidence type="ECO:0000256" key="3">
    <source>
        <dbReference type="ARBA" id="ARBA00010912"/>
    </source>
</evidence>
<organism evidence="17 18">
    <name type="scientific">Quillaja saponaria</name>
    <name type="common">Soap bark tree</name>
    <dbReference type="NCBI Taxonomy" id="32244"/>
    <lineage>
        <taxon>Eukaryota</taxon>
        <taxon>Viridiplantae</taxon>
        <taxon>Streptophyta</taxon>
        <taxon>Embryophyta</taxon>
        <taxon>Tracheophyta</taxon>
        <taxon>Spermatophyta</taxon>
        <taxon>Magnoliopsida</taxon>
        <taxon>eudicotyledons</taxon>
        <taxon>Gunneridae</taxon>
        <taxon>Pentapetalae</taxon>
        <taxon>rosids</taxon>
        <taxon>fabids</taxon>
        <taxon>Fabales</taxon>
        <taxon>Quillajaceae</taxon>
        <taxon>Quillaja</taxon>
    </lineage>
</organism>
<comment type="cofactor">
    <cofactor evidence="14">
        <name>Mg(2+)</name>
        <dbReference type="ChEBI" id="CHEBI:18420"/>
    </cofactor>
    <text evidence="14">Binds 2 magnesium ions. Also active with manganese.</text>
</comment>
<dbReference type="Proteomes" id="UP001163823">
    <property type="component" value="Chromosome 2"/>
</dbReference>
<keyword evidence="18" id="KW-1185">Reference proteome</keyword>
<feature type="binding site" evidence="13">
    <location>
        <position position="136"/>
    </location>
    <ligand>
        <name>ATP</name>
        <dbReference type="ChEBI" id="CHEBI:30616"/>
    </ligand>
</feature>
<dbReference type="InterPro" id="IPR014492">
    <property type="entry name" value="PolyA_polymerase"/>
</dbReference>
<feature type="binding site" evidence="13">
    <location>
        <begin position="215"/>
        <end position="216"/>
    </location>
    <ligand>
        <name>ATP</name>
        <dbReference type="ChEBI" id="CHEBI:30616"/>
    </ligand>
</feature>
<dbReference type="Pfam" id="PF20750">
    <property type="entry name" value="PAP_NTPase"/>
    <property type="match status" value="1"/>
</dbReference>
<dbReference type="GO" id="GO:0005524">
    <property type="term" value="F:ATP binding"/>
    <property type="evidence" value="ECO:0007669"/>
    <property type="project" value="UniProtKB-UniRule"/>
</dbReference>
<dbReference type="FunFam" id="3.30.70.590:FF:000005">
    <property type="entry name" value="Nuclear poly(A) polymerase 3"/>
    <property type="match status" value="1"/>
</dbReference>
<feature type="binding site" evidence="14">
    <location>
        <position position="136"/>
    </location>
    <ligand>
        <name>Mg(2+)</name>
        <dbReference type="ChEBI" id="CHEBI:18420"/>
        <label>2</label>
        <note>catalytic</note>
    </ligand>
</feature>
<evidence type="ECO:0000256" key="9">
    <source>
        <dbReference type="ARBA" id="ARBA00022840"/>
    </source>
</evidence>
<evidence type="ECO:0000256" key="5">
    <source>
        <dbReference type="ARBA" id="ARBA00022679"/>
    </source>
</evidence>
<sequence length="493" mass="56345">MEEERSVSLLQFMGNERLVPSAEEEEKRRNIVQKLRQVIVLSWIKKVAWQRGIPKRQIAAASATILPYGSYGLGVHGPESDIDALCVGPYFATMADDFFIVLQNMLKSRPEVSEIHSVKDAKVPLMRFKFDGVSVDLPYAQLKVLNIPQNVDVLNPYFMRNIDDTSWKSLSGVRANKCILQLVPDLKNFQSMLRCVKLWAKRRGVYGNLFGYMGGVHLAILAAYICQKHPNASLNALITNFFHTFACWPWPTPVMLHDGMSRTAANATETRSFIPIQLPCSPYEYCHSNITRSTFYRIRTEFLRGLTMTRDVLKPDFDWGSVFEPFPYSKKYARFVKIYLSAPNLDDLGDWVGWVKSRFRCLLTMLEEVQGFCDPYPTEYVDMEKTEPNVVFYWALQPGKNNFVDVDLVEQEFMNISNGYQGSPGKMELSIVLASQLPKNPQFDNGSWKNTRACWKILDKEKSKIPVYSQHFPHYTVGYAAANDDAEYLCTGG</sequence>
<feature type="binding site" evidence="13">
    <location>
        <position position="206"/>
    </location>
    <ligand>
        <name>ATP</name>
        <dbReference type="ChEBI" id="CHEBI:30616"/>
    </ligand>
</feature>
<feature type="domain" description="Poly(A) polymerase central" evidence="15">
    <location>
        <begin position="188"/>
        <end position="324"/>
    </location>
</feature>
<evidence type="ECO:0000256" key="7">
    <source>
        <dbReference type="ARBA" id="ARBA00022723"/>
    </source>
</evidence>
<comment type="catalytic activity">
    <reaction evidence="12">
        <text>RNA(n) + ATP = RNA(n)-3'-adenine ribonucleotide + diphosphate</text>
        <dbReference type="Rhea" id="RHEA:11332"/>
        <dbReference type="Rhea" id="RHEA-COMP:14527"/>
        <dbReference type="Rhea" id="RHEA-COMP:17347"/>
        <dbReference type="ChEBI" id="CHEBI:30616"/>
        <dbReference type="ChEBI" id="CHEBI:33019"/>
        <dbReference type="ChEBI" id="CHEBI:140395"/>
        <dbReference type="ChEBI" id="CHEBI:173115"/>
        <dbReference type="EC" id="2.7.7.19"/>
    </reaction>
</comment>
<keyword evidence="11 12" id="KW-0539">Nucleus</keyword>
<dbReference type="GO" id="GO:0031123">
    <property type="term" value="P:RNA 3'-end processing"/>
    <property type="evidence" value="ECO:0007669"/>
    <property type="project" value="InterPro"/>
</dbReference>
<evidence type="ECO:0000256" key="2">
    <source>
        <dbReference type="ARBA" id="ARBA00004123"/>
    </source>
</evidence>
<dbReference type="EMBL" id="JARAOO010000002">
    <property type="protein sequence ID" value="KAJ7980422.1"/>
    <property type="molecule type" value="Genomic_DNA"/>
</dbReference>
<dbReference type="SUPFAM" id="SSF81631">
    <property type="entry name" value="PAP/OAS1 substrate-binding domain"/>
    <property type="match status" value="1"/>
</dbReference>
<feature type="binding site" evidence="14">
    <location>
        <position position="83"/>
    </location>
    <ligand>
        <name>Mg(2+)</name>
        <dbReference type="ChEBI" id="CHEBI:18420"/>
        <label>1</label>
        <note>catalytic</note>
    </ligand>
</feature>
<feature type="domain" description="Poly(A) polymerase nucleotidyltransferase" evidence="16">
    <location>
        <begin position="2"/>
        <end position="183"/>
    </location>
</feature>
<feature type="binding site" evidence="13">
    <location>
        <begin position="81"/>
        <end position="83"/>
    </location>
    <ligand>
        <name>ATP</name>
        <dbReference type="ChEBI" id="CHEBI:30616"/>
    </ligand>
</feature>
<comment type="cofactor">
    <cofactor evidence="1">
        <name>Mn(2+)</name>
        <dbReference type="ChEBI" id="CHEBI:29035"/>
    </cofactor>
</comment>
<accession>A0AAD7VLQ1</accession>
<dbReference type="PANTHER" id="PTHR10682:SF33">
    <property type="entry name" value="NUCLEAR POLY(A) POLYMERASE 3"/>
    <property type="match status" value="1"/>
</dbReference>
<comment type="function">
    <text evidence="12">Polymerase that creates the 3'-poly(A) tail of mRNA's.</text>
</comment>
<evidence type="ECO:0000259" key="15">
    <source>
        <dbReference type="Pfam" id="PF04928"/>
    </source>
</evidence>
<feature type="binding site" evidence="13">
    <location>
        <position position="197"/>
    </location>
    <ligand>
        <name>ATP</name>
        <dbReference type="ChEBI" id="CHEBI:30616"/>
    </ligand>
</feature>
<evidence type="ECO:0000256" key="14">
    <source>
        <dbReference type="PIRSR" id="PIRSR018425-2"/>
    </source>
</evidence>
<keyword evidence="10 14" id="KW-0460">Magnesium</keyword>
<dbReference type="SUPFAM" id="SSF81301">
    <property type="entry name" value="Nucleotidyltransferase"/>
    <property type="match status" value="1"/>
</dbReference>
<evidence type="ECO:0000256" key="12">
    <source>
        <dbReference type="PIRNR" id="PIRNR018425"/>
    </source>
</evidence>
<comment type="similarity">
    <text evidence="3 12">Belongs to the poly(A) polymerase family.</text>
</comment>
<dbReference type="GO" id="GO:0046872">
    <property type="term" value="F:metal ion binding"/>
    <property type="evidence" value="ECO:0007669"/>
    <property type="project" value="UniProtKB-KW"/>
</dbReference>
<keyword evidence="6" id="KW-0548">Nucleotidyltransferase</keyword>
<feature type="binding site" evidence="14">
    <location>
        <position position="81"/>
    </location>
    <ligand>
        <name>Mg(2+)</name>
        <dbReference type="ChEBI" id="CHEBI:18420"/>
        <label>1</label>
        <note>catalytic</note>
    </ligand>
</feature>
<evidence type="ECO:0000256" key="8">
    <source>
        <dbReference type="ARBA" id="ARBA00022741"/>
    </source>
</evidence>
<keyword evidence="5 12" id="KW-0808">Transferase</keyword>
<feature type="binding site" evidence="14">
    <location>
        <position position="83"/>
    </location>
    <ligand>
        <name>Mg(2+)</name>
        <dbReference type="ChEBI" id="CHEBI:18420"/>
        <label>2</label>
        <note>catalytic</note>
    </ligand>
</feature>
<dbReference type="FunFam" id="3.30.460.10:FF:000002">
    <property type="entry name" value="Poly(A) polymerase alpha, putative"/>
    <property type="match status" value="1"/>
</dbReference>
<dbReference type="PANTHER" id="PTHR10682">
    <property type="entry name" value="POLY A POLYMERASE"/>
    <property type="match status" value="1"/>
</dbReference>
<feature type="binding site" evidence="14">
    <location>
        <position position="81"/>
    </location>
    <ligand>
        <name>Mg(2+)</name>
        <dbReference type="ChEBI" id="CHEBI:18420"/>
        <label>2</label>
        <note>catalytic</note>
    </ligand>
</feature>
<evidence type="ECO:0000256" key="4">
    <source>
        <dbReference type="ARBA" id="ARBA00022664"/>
    </source>
</evidence>
<comment type="caution">
    <text evidence="17">The sequence shown here is derived from an EMBL/GenBank/DDBJ whole genome shotgun (WGS) entry which is preliminary data.</text>
</comment>
<dbReference type="EC" id="2.7.7.19" evidence="12"/>
<evidence type="ECO:0000256" key="10">
    <source>
        <dbReference type="ARBA" id="ARBA00022842"/>
    </source>
</evidence>
<dbReference type="Pfam" id="PF04928">
    <property type="entry name" value="PAP_central"/>
    <property type="match status" value="1"/>
</dbReference>
<dbReference type="GO" id="GO:1990817">
    <property type="term" value="F:poly(A) RNA polymerase activity"/>
    <property type="evidence" value="ECO:0007669"/>
    <property type="project" value="UniProtKB-UniRule"/>
</dbReference>
<keyword evidence="7 14" id="KW-0479">Metal-binding</keyword>
<keyword evidence="8 12" id="KW-0547">Nucleotide-binding</keyword>
<reference evidence="17" key="1">
    <citation type="journal article" date="2023" name="Science">
        <title>Elucidation of the pathway for biosynthesis of saponin adjuvants from the soapbark tree.</title>
        <authorList>
            <person name="Reed J."/>
            <person name="Orme A."/>
            <person name="El-Demerdash A."/>
            <person name="Owen C."/>
            <person name="Martin L.B.B."/>
            <person name="Misra R.C."/>
            <person name="Kikuchi S."/>
            <person name="Rejzek M."/>
            <person name="Martin A.C."/>
            <person name="Harkess A."/>
            <person name="Leebens-Mack J."/>
            <person name="Louveau T."/>
            <person name="Stephenson M.J."/>
            <person name="Osbourn A."/>
        </authorList>
    </citation>
    <scope>NUCLEOTIDE SEQUENCE</scope>
    <source>
        <strain evidence="17">S10</strain>
    </source>
</reference>
<dbReference type="GO" id="GO:0006397">
    <property type="term" value="P:mRNA processing"/>
    <property type="evidence" value="ECO:0007669"/>
    <property type="project" value="UniProtKB-KW"/>
</dbReference>
<proteinExistence type="inferred from homology"/>
<dbReference type="CDD" id="cd05402">
    <property type="entry name" value="NT_PAP_TUTase"/>
    <property type="match status" value="1"/>
</dbReference>
<dbReference type="PIRSF" id="PIRSF018425">
    <property type="entry name" value="PolyA_polymerase"/>
    <property type="match status" value="1"/>
</dbReference>
<evidence type="ECO:0000256" key="1">
    <source>
        <dbReference type="ARBA" id="ARBA00001936"/>
    </source>
</evidence>
<name>A0AAD7VLQ1_QUISA</name>
<protein>
    <recommendedName>
        <fullName evidence="12">Poly(A) polymerase</fullName>
        <ecNumber evidence="12">2.7.7.19</ecNumber>
    </recommendedName>
</protein>
<dbReference type="GO" id="GO:0005634">
    <property type="term" value="C:nucleus"/>
    <property type="evidence" value="ECO:0007669"/>
    <property type="project" value="UniProtKB-SubCell"/>
</dbReference>
<dbReference type="Gene3D" id="3.30.70.590">
    <property type="entry name" value="Poly(A) polymerase predicted RNA binding domain"/>
    <property type="match status" value="1"/>
</dbReference>